<dbReference type="GO" id="GO:0006353">
    <property type="term" value="P:DNA-templated transcription termination"/>
    <property type="evidence" value="ECO:0007669"/>
    <property type="project" value="UniProtKB-UniRule"/>
</dbReference>
<dbReference type="InterPro" id="IPR035926">
    <property type="entry name" value="NusB-like_sf"/>
</dbReference>
<dbReference type="EMBL" id="DVLP01000275">
    <property type="protein sequence ID" value="HIT75751.1"/>
    <property type="molecule type" value="Genomic_DNA"/>
</dbReference>
<sequence>MASPTRPGHSKRATRTKARKRAVDILFESELRGLDPLSTLNVRTEDADPPVREFTADLVRGICEHRVEIDRRIGEHLASGWTLPRIPRVDRAVLRMAVYEIGWTEVPPKVAVAEAVSLVEDLSTDDSPKFVNGVLGSVLGED</sequence>
<evidence type="ECO:0000256" key="3">
    <source>
        <dbReference type="ARBA" id="ARBA00022884"/>
    </source>
</evidence>
<feature type="domain" description="NusB/RsmB/TIM44" evidence="7">
    <location>
        <begin position="17"/>
        <end position="138"/>
    </location>
</feature>
<keyword evidence="5 6" id="KW-0804">Transcription</keyword>
<keyword evidence="3 6" id="KW-0694">RNA-binding</keyword>
<gene>
    <name evidence="6 8" type="primary">nusB</name>
    <name evidence="8" type="ORF">IAA98_09215</name>
</gene>
<accession>A0A9D1KMQ4</accession>
<dbReference type="Gene3D" id="1.10.940.10">
    <property type="entry name" value="NusB-like"/>
    <property type="match status" value="1"/>
</dbReference>
<comment type="function">
    <text evidence="6">Involved in transcription antitermination. Required for transcription of ribosomal RNA (rRNA) genes. Binds specifically to the boxA antiterminator sequence of the ribosomal RNA (rrn) operons.</text>
</comment>
<keyword evidence="2 6" id="KW-0889">Transcription antitermination</keyword>
<dbReference type="Proteomes" id="UP000886842">
    <property type="component" value="Unassembled WGS sequence"/>
</dbReference>
<dbReference type="SUPFAM" id="SSF48013">
    <property type="entry name" value="NusB-like"/>
    <property type="match status" value="1"/>
</dbReference>
<evidence type="ECO:0000256" key="6">
    <source>
        <dbReference type="HAMAP-Rule" id="MF_00073"/>
    </source>
</evidence>
<evidence type="ECO:0000313" key="9">
    <source>
        <dbReference type="Proteomes" id="UP000886842"/>
    </source>
</evidence>
<organism evidence="8 9">
    <name type="scientific">Candidatus Avipropionibacterium avicola</name>
    <dbReference type="NCBI Taxonomy" id="2840701"/>
    <lineage>
        <taxon>Bacteria</taxon>
        <taxon>Bacillati</taxon>
        <taxon>Actinomycetota</taxon>
        <taxon>Actinomycetes</taxon>
        <taxon>Propionibacteriales</taxon>
        <taxon>Propionibacteriaceae</taxon>
        <taxon>Propionibacteriaceae incertae sedis</taxon>
        <taxon>Candidatus Avipropionibacterium</taxon>
    </lineage>
</organism>
<dbReference type="InterPro" id="IPR006027">
    <property type="entry name" value="NusB_RsmB_TIM44"/>
</dbReference>
<dbReference type="Pfam" id="PF01029">
    <property type="entry name" value="NusB"/>
    <property type="match status" value="1"/>
</dbReference>
<comment type="caution">
    <text evidence="8">The sequence shown here is derived from an EMBL/GenBank/DDBJ whole genome shotgun (WGS) entry which is preliminary data.</text>
</comment>
<dbReference type="NCBIfam" id="TIGR01951">
    <property type="entry name" value="nusB"/>
    <property type="match status" value="1"/>
</dbReference>
<dbReference type="HAMAP" id="MF_00073">
    <property type="entry name" value="NusB"/>
    <property type="match status" value="1"/>
</dbReference>
<name>A0A9D1KMQ4_9ACTN</name>
<reference evidence="8" key="1">
    <citation type="submission" date="2020-10" db="EMBL/GenBank/DDBJ databases">
        <authorList>
            <person name="Gilroy R."/>
        </authorList>
    </citation>
    <scope>NUCLEOTIDE SEQUENCE</scope>
    <source>
        <strain evidence="8">ChiGjej1B1-24693</strain>
    </source>
</reference>
<reference evidence="8" key="2">
    <citation type="journal article" date="2021" name="PeerJ">
        <title>Extensive microbial diversity within the chicken gut microbiome revealed by metagenomics and culture.</title>
        <authorList>
            <person name="Gilroy R."/>
            <person name="Ravi A."/>
            <person name="Getino M."/>
            <person name="Pursley I."/>
            <person name="Horton D.L."/>
            <person name="Alikhan N.F."/>
            <person name="Baker D."/>
            <person name="Gharbi K."/>
            <person name="Hall N."/>
            <person name="Watson M."/>
            <person name="Adriaenssens E.M."/>
            <person name="Foster-Nyarko E."/>
            <person name="Jarju S."/>
            <person name="Secka A."/>
            <person name="Antonio M."/>
            <person name="Oren A."/>
            <person name="Chaudhuri R.R."/>
            <person name="La Ragione R."/>
            <person name="Hildebrand F."/>
            <person name="Pallen M.J."/>
        </authorList>
    </citation>
    <scope>NUCLEOTIDE SEQUENCE</scope>
    <source>
        <strain evidence="8">ChiGjej1B1-24693</strain>
    </source>
</reference>
<dbReference type="InterPro" id="IPR011605">
    <property type="entry name" value="NusB_fam"/>
</dbReference>
<evidence type="ECO:0000256" key="4">
    <source>
        <dbReference type="ARBA" id="ARBA00023015"/>
    </source>
</evidence>
<dbReference type="AlphaFoldDB" id="A0A9D1KMQ4"/>
<dbReference type="PANTHER" id="PTHR11078">
    <property type="entry name" value="N UTILIZATION SUBSTANCE PROTEIN B-RELATED"/>
    <property type="match status" value="1"/>
</dbReference>
<keyword evidence="4 6" id="KW-0805">Transcription regulation</keyword>
<comment type="similarity">
    <text evidence="1 6">Belongs to the NusB family.</text>
</comment>
<dbReference type="GO" id="GO:0031564">
    <property type="term" value="P:transcription antitermination"/>
    <property type="evidence" value="ECO:0007669"/>
    <property type="project" value="UniProtKB-KW"/>
</dbReference>
<evidence type="ECO:0000256" key="1">
    <source>
        <dbReference type="ARBA" id="ARBA00005952"/>
    </source>
</evidence>
<evidence type="ECO:0000259" key="7">
    <source>
        <dbReference type="Pfam" id="PF01029"/>
    </source>
</evidence>
<proteinExistence type="inferred from homology"/>
<dbReference type="PANTHER" id="PTHR11078:SF3">
    <property type="entry name" value="ANTITERMINATION NUSB DOMAIN-CONTAINING PROTEIN"/>
    <property type="match status" value="1"/>
</dbReference>
<protein>
    <recommendedName>
        <fullName evidence="6">Transcription antitermination protein NusB</fullName>
    </recommendedName>
    <alternativeName>
        <fullName evidence="6">Antitermination factor NusB</fullName>
    </alternativeName>
</protein>
<evidence type="ECO:0000313" key="8">
    <source>
        <dbReference type="EMBL" id="HIT75751.1"/>
    </source>
</evidence>
<dbReference type="GO" id="GO:0005829">
    <property type="term" value="C:cytosol"/>
    <property type="evidence" value="ECO:0007669"/>
    <property type="project" value="TreeGrafter"/>
</dbReference>
<evidence type="ECO:0000256" key="2">
    <source>
        <dbReference type="ARBA" id="ARBA00022814"/>
    </source>
</evidence>
<dbReference type="GO" id="GO:0003723">
    <property type="term" value="F:RNA binding"/>
    <property type="evidence" value="ECO:0007669"/>
    <property type="project" value="UniProtKB-UniRule"/>
</dbReference>
<evidence type="ECO:0000256" key="5">
    <source>
        <dbReference type="ARBA" id="ARBA00023163"/>
    </source>
</evidence>